<dbReference type="eggNOG" id="COG3591">
    <property type="taxonomic scope" value="Bacteria"/>
</dbReference>
<dbReference type="MEROPS" id="S01.527"/>
<evidence type="ECO:0000313" key="6">
    <source>
        <dbReference type="Proteomes" id="UP000006545"/>
    </source>
</evidence>
<dbReference type="SUPFAM" id="SSF50494">
    <property type="entry name" value="Trypsin-like serine proteases"/>
    <property type="match status" value="1"/>
</dbReference>
<evidence type="ECO:0000256" key="1">
    <source>
        <dbReference type="ARBA" id="ARBA00006067"/>
    </source>
</evidence>
<dbReference type="InterPro" id="IPR043504">
    <property type="entry name" value="Peptidase_S1_PA_chymotrypsin"/>
</dbReference>
<dbReference type="GO" id="GO:0006508">
    <property type="term" value="P:proteolysis"/>
    <property type="evidence" value="ECO:0007669"/>
    <property type="project" value="UniProtKB-KW"/>
</dbReference>
<dbReference type="Gene3D" id="2.40.10.10">
    <property type="entry name" value="Trypsin-like serine proteases"/>
    <property type="match status" value="2"/>
</dbReference>
<dbReference type="OrthoDB" id="9342482at2"/>
<keyword evidence="2" id="KW-0645">Protease</keyword>
<dbReference type="Gene3D" id="2.60.40.10">
    <property type="entry name" value="Immunoglobulins"/>
    <property type="match status" value="1"/>
</dbReference>
<dbReference type="InterPro" id="IPR013783">
    <property type="entry name" value="Ig-like_fold"/>
</dbReference>
<gene>
    <name evidence="5" type="ordered locus">Poras_1474</name>
</gene>
<dbReference type="InterPro" id="IPR009003">
    <property type="entry name" value="Peptidase_S1_PA"/>
</dbReference>
<evidence type="ECO:0000313" key="5">
    <source>
        <dbReference type="EMBL" id="AEE13407.1"/>
    </source>
</evidence>
<evidence type="ECO:0000256" key="4">
    <source>
        <dbReference type="ARBA" id="ARBA00023026"/>
    </source>
</evidence>
<dbReference type="AlphaFoldDB" id="F4KN96"/>
<keyword evidence="3" id="KW-0788">Thiol protease</keyword>
<organism evidence="5 6">
    <name type="scientific">Porphyromonas asaccharolytica (strain ATCC 25260 / DSM 20707 / BCRC 10618 / CCUG 7834 / JCM 6326 / LMG 13178 / VPI 4198 / B440)</name>
    <name type="common">Bacteroides asaccharolyticus</name>
    <dbReference type="NCBI Taxonomy" id="879243"/>
    <lineage>
        <taxon>Bacteria</taxon>
        <taxon>Pseudomonadati</taxon>
        <taxon>Bacteroidota</taxon>
        <taxon>Bacteroidia</taxon>
        <taxon>Bacteroidales</taxon>
        <taxon>Porphyromonadaceae</taxon>
        <taxon>Porphyromonas</taxon>
    </lineage>
</organism>
<keyword evidence="4" id="KW-0843">Virulence</keyword>
<evidence type="ECO:0000256" key="3">
    <source>
        <dbReference type="ARBA" id="ARBA00022807"/>
    </source>
</evidence>
<dbReference type="KEGG" id="pah:Poras_1474"/>
<dbReference type="Proteomes" id="UP000006545">
    <property type="component" value="Chromosome"/>
</dbReference>
<sequence>MNHLTNRLILLILIPLCLLAGASSGIAQQSFGGTPQLLGEGTLRTAKAGISLAPDFNPQDLIRKETWREGEIQRKTYNVGKVVPCSIDFATEAELIGSAAGTDIYRLEIDMEQSPVGLNLYYSDFFIPQGGRLYIYTPGGKQLLGAYTHETHPKHGAFASEPLSGSKLILDYEAPRGVAMPSVQISGVGYLYRSVMQAKVGHGIESEDASDPAKDRYCQINVNCPEGDKWQEQKSSSVIYMPVFADGNISWCSGNLINNVNGDFKPYILTAAHCSGEEATDDPKVGKFNGGFGIDQSKMDQWLFGFHYEKPRCNNSDYGFQTTKTLAGATIRTYTSVYGYSDGMLLELNEEIPLDYRVYYSGWNATEQTWQTGAGIHHPAGDATKIALYNGGMGIGQWVEGSAWLTTALGGQDDHYKLMFYKGNTEGGSSGSPLYNADNEQIATLTGGRTAPCSQDGFYGRLSSHFNKYSAKGDLYHMDMFLDPDSTGVLKVAGTWREGYKPFLPIGELRGKLDLKDPLKVELEWDAVPAHTQGYPITYKIYRNGTPLTEVSDTTYTDELTHSLTSQGSVHYAIEALYDVAGKKISTPAAYRTIYTGKLVTEVDATIQKGETTGVSVSWSAPLNTQTISKIADRDKVHAVKASSKFVNQLAYYGYSEIRYFDKFRLGHSPFDKPLYVHQINVLPVASANGKLHYLYLRQKLNESREYAQYYRSPKEKDVTGAPEWLSIPLKKPFKLNMEENLEVGFKIQTSSPHDVYIDTNSKDKYLEVDGGLISVFVSGTFQAAPNFTDQGYMAIELVVSDNPTLSGDTIRETLTRGSLPVPFPEVKGYAIYRNDEKVGETDPSILSYQDNEGKEGDNYRIVVLYDAPKQLSIDQSMTEGKKPYLYPSVISDMATLSEADEALSLQLYDLSGRCLLTLQGDALRSSIDLRDLPEGSYIALIRTTQETFTQRVMIKRNQL</sequence>
<dbReference type="PANTHER" id="PTHR36234:SF5">
    <property type="entry name" value="LYSYL ENDOPEPTIDASE"/>
    <property type="match status" value="1"/>
</dbReference>
<dbReference type="GO" id="GO:0004252">
    <property type="term" value="F:serine-type endopeptidase activity"/>
    <property type="evidence" value="ECO:0007669"/>
    <property type="project" value="InterPro"/>
</dbReference>
<dbReference type="STRING" id="879243.Poras_1474"/>
<protein>
    <submittedName>
        <fullName evidence="5">Lysyl endopeptidase</fullName>
    </submittedName>
</protein>
<proteinExistence type="inferred from homology"/>
<keyword evidence="6" id="KW-1185">Reference proteome</keyword>
<keyword evidence="3" id="KW-0378">Hydrolase</keyword>
<comment type="similarity">
    <text evidence="1">Belongs to the peptidase C25 family.</text>
</comment>
<dbReference type="InterPro" id="IPR018114">
    <property type="entry name" value="TRYPSIN_HIS"/>
</dbReference>
<evidence type="ECO:0000256" key="2">
    <source>
        <dbReference type="ARBA" id="ARBA00022670"/>
    </source>
</evidence>
<name>F4KN96_PORAD</name>
<dbReference type="GO" id="GO:0008234">
    <property type="term" value="F:cysteine-type peptidase activity"/>
    <property type="evidence" value="ECO:0007669"/>
    <property type="project" value="UniProtKB-KW"/>
</dbReference>
<reference evidence="6" key="1">
    <citation type="submission" date="2011-04" db="EMBL/GenBank/DDBJ databases">
        <title>The complete genome of Porphyromonas asaccharolytica DSM 20707.</title>
        <authorList>
            <person name="Lucas S."/>
            <person name="Han J."/>
            <person name="Lapidus A."/>
            <person name="Bruce D."/>
            <person name="Goodwin L."/>
            <person name="Pitluck S."/>
            <person name="Peters L."/>
            <person name="Kyrpides N."/>
            <person name="Mavromatis K."/>
            <person name="Ivanova N."/>
            <person name="Ovchinnikova G."/>
            <person name="Pagani I."/>
            <person name="Lu M."/>
            <person name="Detter J.C."/>
            <person name="Tapia R."/>
            <person name="Han C."/>
            <person name="Land M."/>
            <person name="Hauser L."/>
            <person name="Markowitz V."/>
            <person name="Cheng J.-F."/>
            <person name="Hugenholtz P."/>
            <person name="Woyke T."/>
            <person name="Wu D."/>
            <person name="Gronow S."/>
            <person name="Wellnitz S."/>
            <person name="Brambilla E."/>
            <person name="Klenk H.-P."/>
            <person name="Eisen J.A."/>
        </authorList>
    </citation>
    <scope>NUCLEOTIDE SEQUENCE [LARGE SCALE GENOMIC DNA]</scope>
    <source>
        <strain evidence="6">ATCC 25260 / DSM 20707 / VPI 4198</strain>
    </source>
</reference>
<dbReference type="EMBL" id="CP002689">
    <property type="protein sequence ID" value="AEE13407.1"/>
    <property type="molecule type" value="Genomic_DNA"/>
</dbReference>
<dbReference type="NCBIfam" id="TIGR04183">
    <property type="entry name" value="Por_Secre_tail"/>
    <property type="match status" value="1"/>
</dbReference>
<accession>F4KN96</accession>
<dbReference type="RefSeq" id="WP_013760765.1">
    <property type="nucleotide sequence ID" value="NC_015501.1"/>
</dbReference>
<dbReference type="InterPro" id="IPR026444">
    <property type="entry name" value="Secre_tail"/>
</dbReference>
<dbReference type="PANTHER" id="PTHR36234">
    <property type="entry name" value="LYSYL ENDOPEPTIDASE"/>
    <property type="match status" value="1"/>
</dbReference>
<dbReference type="PROSITE" id="PS00134">
    <property type="entry name" value="TRYPSIN_HIS"/>
    <property type="match status" value="1"/>
</dbReference>
<dbReference type="HOGENOM" id="CLU_014008_0_0_10"/>